<evidence type="ECO:0000313" key="3">
    <source>
        <dbReference type="Proteomes" id="UP001162483"/>
    </source>
</evidence>
<name>A0ABN9GUA4_9NEOB</name>
<gene>
    <name evidence="2" type="ORF">SPARVUS_LOCUS14830627</name>
</gene>
<sequence>MEASGGIGRGRWRGAEDTEMRPAGEGWRPGRRGNIMSAVFAGLRLRKVVTSILIWLQLVGGRPQGLLGVV</sequence>
<protein>
    <submittedName>
        <fullName evidence="2">Uncharacterized protein</fullName>
    </submittedName>
</protein>
<feature type="non-terminal residue" evidence="2">
    <location>
        <position position="70"/>
    </location>
</feature>
<comment type="caution">
    <text evidence="2">The sequence shown here is derived from an EMBL/GenBank/DDBJ whole genome shotgun (WGS) entry which is preliminary data.</text>
</comment>
<feature type="compositionally biased region" description="Basic and acidic residues" evidence="1">
    <location>
        <begin position="13"/>
        <end position="22"/>
    </location>
</feature>
<dbReference type="Proteomes" id="UP001162483">
    <property type="component" value="Unassembled WGS sequence"/>
</dbReference>
<evidence type="ECO:0000256" key="1">
    <source>
        <dbReference type="SAM" id="MobiDB-lite"/>
    </source>
</evidence>
<proteinExistence type="predicted"/>
<feature type="region of interest" description="Disordered" evidence="1">
    <location>
        <begin position="1"/>
        <end position="32"/>
    </location>
</feature>
<organism evidence="2 3">
    <name type="scientific">Staurois parvus</name>
    <dbReference type="NCBI Taxonomy" id="386267"/>
    <lineage>
        <taxon>Eukaryota</taxon>
        <taxon>Metazoa</taxon>
        <taxon>Chordata</taxon>
        <taxon>Craniata</taxon>
        <taxon>Vertebrata</taxon>
        <taxon>Euteleostomi</taxon>
        <taxon>Amphibia</taxon>
        <taxon>Batrachia</taxon>
        <taxon>Anura</taxon>
        <taxon>Neobatrachia</taxon>
        <taxon>Ranoidea</taxon>
        <taxon>Ranidae</taxon>
        <taxon>Staurois</taxon>
    </lineage>
</organism>
<keyword evidence="3" id="KW-1185">Reference proteome</keyword>
<accession>A0ABN9GUA4</accession>
<dbReference type="EMBL" id="CATNWA010019413">
    <property type="protein sequence ID" value="CAI9613047.1"/>
    <property type="molecule type" value="Genomic_DNA"/>
</dbReference>
<evidence type="ECO:0000313" key="2">
    <source>
        <dbReference type="EMBL" id="CAI9613047.1"/>
    </source>
</evidence>
<reference evidence="2" key="1">
    <citation type="submission" date="2023-05" db="EMBL/GenBank/DDBJ databases">
        <authorList>
            <person name="Stuckert A."/>
        </authorList>
    </citation>
    <scope>NUCLEOTIDE SEQUENCE</scope>
</reference>